<evidence type="ECO:0000313" key="2">
    <source>
        <dbReference type="Proteomes" id="UP000189545"/>
    </source>
</evidence>
<accession>A0A1S6HUE2</accession>
<dbReference type="AlphaFoldDB" id="A0A1S6HUE2"/>
<evidence type="ECO:0000313" key="1">
    <source>
        <dbReference type="EMBL" id="AQS39114.1"/>
    </source>
</evidence>
<organism evidence="1 2">
    <name type="scientific">Shewanella psychrophila</name>
    <dbReference type="NCBI Taxonomy" id="225848"/>
    <lineage>
        <taxon>Bacteria</taxon>
        <taxon>Pseudomonadati</taxon>
        <taxon>Pseudomonadota</taxon>
        <taxon>Gammaproteobacteria</taxon>
        <taxon>Alteromonadales</taxon>
        <taxon>Shewanellaceae</taxon>
        <taxon>Shewanella</taxon>
    </lineage>
</organism>
<dbReference type="KEGG" id="spsw:Sps_03999"/>
<keyword evidence="2" id="KW-1185">Reference proteome</keyword>
<sequence length="78" mass="9212">MLLSFFSIIKEPTMPFLFANSCAIDHECTQSSVSRWLWMLEVCESKIIQSKGRKKIFEHFKSLDEAKVFTESRRIHDK</sequence>
<dbReference type="STRING" id="225848.Sps_03999"/>
<protein>
    <submittedName>
        <fullName evidence="1">Uncharacterized protein</fullName>
    </submittedName>
</protein>
<dbReference type="Proteomes" id="UP000189545">
    <property type="component" value="Chromosome"/>
</dbReference>
<reference evidence="1 2" key="1">
    <citation type="submission" date="2016-03" db="EMBL/GenBank/DDBJ databases">
        <title>Complete genome sequence of Shewanella psychrophila WP2, a deep sea bacterium isolated from west Pacific sediment.</title>
        <authorList>
            <person name="Xu G."/>
            <person name="Jian H."/>
        </authorList>
    </citation>
    <scope>NUCLEOTIDE SEQUENCE [LARGE SCALE GENOMIC DNA]</scope>
    <source>
        <strain evidence="1 2">WP2</strain>
    </source>
</reference>
<name>A0A1S6HUE2_9GAMM</name>
<gene>
    <name evidence="1" type="ORF">Sps_03999</name>
</gene>
<proteinExistence type="predicted"/>
<dbReference type="EMBL" id="CP014782">
    <property type="protein sequence ID" value="AQS39114.1"/>
    <property type="molecule type" value="Genomic_DNA"/>
</dbReference>